<dbReference type="AlphaFoldDB" id="A0A061RQT1"/>
<protein>
    <submittedName>
        <fullName evidence="1">Uncharacterized protein</fullName>
    </submittedName>
</protein>
<reference evidence="1" key="1">
    <citation type="submission" date="2014-05" db="EMBL/GenBank/DDBJ databases">
        <title>The transcriptome of the halophilic microalga Tetraselmis sp. GSL018 isolated from the Great Salt Lake, Utah.</title>
        <authorList>
            <person name="Jinkerson R.E."/>
            <person name="D'Adamo S."/>
            <person name="Posewitz M.C."/>
        </authorList>
    </citation>
    <scope>NUCLEOTIDE SEQUENCE</scope>
    <source>
        <strain evidence="1">GSL018</strain>
    </source>
</reference>
<accession>A0A061RQT1</accession>
<organism evidence="1">
    <name type="scientific">Tetraselmis sp. GSL018</name>
    <dbReference type="NCBI Taxonomy" id="582737"/>
    <lineage>
        <taxon>Eukaryota</taxon>
        <taxon>Viridiplantae</taxon>
        <taxon>Chlorophyta</taxon>
        <taxon>core chlorophytes</taxon>
        <taxon>Chlorodendrophyceae</taxon>
        <taxon>Chlorodendrales</taxon>
        <taxon>Chlorodendraceae</taxon>
        <taxon>Tetraselmis</taxon>
    </lineage>
</organism>
<gene>
    <name evidence="1" type="ORF">TSPGSL018_23693</name>
</gene>
<dbReference type="EMBL" id="GBEZ01010439">
    <property type="protein sequence ID" value="JAC75237.1"/>
    <property type="molecule type" value="Transcribed_RNA"/>
</dbReference>
<name>A0A061RQT1_9CHLO</name>
<evidence type="ECO:0000313" key="1">
    <source>
        <dbReference type="EMBL" id="JAC75237.1"/>
    </source>
</evidence>
<proteinExistence type="predicted"/>
<sequence>MVGGAGIRQCEPFGAIPRSTFFLSCVSGYRNSKKGKEKGALRFFGRDAGGSGHGVV</sequence>